<dbReference type="SUPFAM" id="SSF49265">
    <property type="entry name" value="Fibronectin type III"/>
    <property type="match status" value="1"/>
</dbReference>
<dbReference type="Proteomes" id="UP001174909">
    <property type="component" value="Unassembled WGS sequence"/>
</dbReference>
<keyword evidence="4" id="KW-0675">Receptor</keyword>
<dbReference type="PROSITE" id="PS50853">
    <property type="entry name" value="FN3"/>
    <property type="match status" value="1"/>
</dbReference>
<proteinExistence type="predicted"/>
<feature type="transmembrane region" description="Helical" evidence="6">
    <location>
        <begin position="130"/>
        <end position="156"/>
    </location>
</feature>
<keyword evidence="1" id="KW-0732">Signal</keyword>
<dbReference type="EMBL" id="CASHTH010002517">
    <property type="protein sequence ID" value="CAI8031083.1"/>
    <property type="molecule type" value="Genomic_DNA"/>
</dbReference>
<organism evidence="8 9">
    <name type="scientific">Geodia barretti</name>
    <name type="common">Barrett's horny sponge</name>
    <dbReference type="NCBI Taxonomy" id="519541"/>
    <lineage>
        <taxon>Eukaryota</taxon>
        <taxon>Metazoa</taxon>
        <taxon>Porifera</taxon>
        <taxon>Demospongiae</taxon>
        <taxon>Heteroscleromorpha</taxon>
        <taxon>Tetractinellida</taxon>
        <taxon>Astrophorina</taxon>
        <taxon>Geodiidae</taxon>
        <taxon>Geodia</taxon>
    </lineage>
</organism>
<keyword evidence="5" id="KW-0325">Glycoprotein</keyword>
<dbReference type="FunFam" id="2.60.40.10:FF:000028">
    <property type="entry name" value="Neuronal cell adhesion molecule"/>
    <property type="match status" value="1"/>
</dbReference>
<dbReference type="GO" id="GO:0043235">
    <property type="term" value="C:receptor complex"/>
    <property type="evidence" value="ECO:0007669"/>
    <property type="project" value="TreeGrafter"/>
</dbReference>
<dbReference type="PANTHER" id="PTHR23036">
    <property type="entry name" value="CYTOKINE RECEPTOR"/>
    <property type="match status" value="1"/>
</dbReference>
<keyword evidence="9" id="KW-1185">Reference proteome</keyword>
<evidence type="ECO:0000313" key="9">
    <source>
        <dbReference type="Proteomes" id="UP001174909"/>
    </source>
</evidence>
<feature type="domain" description="Fibronectin type-III" evidence="7">
    <location>
        <begin position="16"/>
        <end position="117"/>
    </location>
</feature>
<comment type="caution">
    <text evidence="8">The sequence shown here is derived from an EMBL/GenBank/DDBJ whole genome shotgun (WGS) entry which is preliminary data.</text>
</comment>
<keyword evidence="2" id="KW-0677">Repeat</keyword>
<dbReference type="CDD" id="cd00063">
    <property type="entry name" value="FN3"/>
    <property type="match status" value="1"/>
</dbReference>
<protein>
    <recommendedName>
        <fullName evidence="7">Fibronectin type-III domain-containing protein</fullName>
    </recommendedName>
</protein>
<keyword evidence="6" id="KW-0472">Membrane</keyword>
<dbReference type="GO" id="GO:0009897">
    <property type="term" value="C:external side of plasma membrane"/>
    <property type="evidence" value="ECO:0007669"/>
    <property type="project" value="TreeGrafter"/>
</dbReference>
<evidence type="ECO:0000256" key="5">
    <source>
        <dbReference type="ARBA" id="ARBA00023180"/>
    </source>
</evidence>
<dbReference type="InterPro" id="IPR003961">
    <property type="entry name" value="FN3_dom"/>
</dbReference>
<evidence type="ECO:0000259" key="7">
    <source>
        <dbReference type="PROSITE" id="PS50853"/>
    </source>
</evidence>
<evidence type="ECO:0000256" key="4">
    <source>
        <dbReference type="ARBA" id="ARBA00023170"/>
    </source>
</evidence>
<dbReference type="AlphaFoldDB" id="A0AA35SL40"/>
<keyword evidence="3" id="KW-1015">Disulfide bond</keyword>
<keyword evidence="6" id="KW-0812">Transmembrane</keyword>
<dbReference type="InterPro" id="IPR050379">
    <property type="entry name" value="Type-I_Cytokine_Rcpt"/>
</dbReference>
<dbReference type="SMART" id="SM00060">
    <property type="entry name" value="FN3"/>
    <property type="match status" value="1"/>
</dbReference>
<dbReference type="GO" id="GO:0019955">
    <property type="term" value="F:cytokine binding"/>
    <property type="evidence" value="ECO:0007669"/>
    <property type="project" value="TreeGrafter"/>
</dbReference>
<keyword evidence="6" id="KW-1133">Transmembrane helix</keyword>
<evidence type="ECO:0000256" key="2">
    <source>
        <dbReference type="ARBA" id="ARBA00022737"/>
    </source>
</evidence>
<dbReference type="Gene3D" id="2.60.40.10">
    <property type="entry name" value="Immunoglobulins"/>
    <property type="match status" value="1"/>
</dbReference>
<evidence type="ECO:0000256" key="3">
    <source>
        <dbReference type="ARBA" id="ARBA00023157"/>
    </source>
</evidence>
<gene>
    <name evidence="8" type="ORF">GBAR_LOCUS17622</name>
</gene>
<dbReference type="GO" id="GO:0004896">
    <property type="term" value="F:cytokine receptor activity"/>
    <property type="evidence" value="ECO:0007669"/>
    <property type="project" value="TreeGrafter"/>
</dbReference>
<evidence type="ECO:0000256" key="6">
    <source>
        <dbReference type="SAM" id="Phobius"/>
    </source>
</evidence>
<dbReference type="PANTHER" id="PTHR23036:SF151">
    <property type="entry name" value="FIBRONECTIN TYPE-III DOMAIN-CONTAINING PROTEIN"/>
    <property type="match status" value="1"/>
</dbReference>
<dbReference type="Pfam" id="PF00041">
    <property type="entry name" value="fn3"/>
    <property type="match status" value="1"/>
</dbReference>
<dbReference type="InterPro" id="IPR036116">
    <property type="entry name" value="FN3_sf"/>
</dbReference>
<evidence type="ECO:0000313" key="8">
    <source>
        <dbReference type="EMBL" id="CAI8031083.1"/>
    </source>
</evidence>
<dbReference type="InterPro" id="IPR013783">
    <property type="entry name" value="Ig-like_fold"/>
</dbReference>
<reference evidence="8" key="1">
    <citation type="submission" date="2023-03" db="EMBL/GenBank/DDBJ databases">
        <authorList>
            <person name="Steffen K."/>
            <person name="Cardenas P."/>
        </authorList>
    </citation>
    <scope>NUCLEOTIDE SEQUENCE</scope>
</reference>
<name>A0AA35SL40_GEOBA</name>
<evidence type="ECO:0000256" key="1">
    <source>
        <dbReference type="ARBA" id="ARBA00022729"/>
    </source>
</evidence>
<accession>A0AA35SL40</accession>
<sequence length="203" mass="21568">MNVPLLPAFLIGSAVSPRNVKVGVESPTVLTVQWDSLRVDCSEVNGVIVKYKVQYVAQNSDVVHTKDQAARQNVTRPKMSLTGLSPNTNYTIQVAAVNVEGDVGLLSAPLSVQTAQVAVSSPSSRNSEGLTITIGVVFFLVGVLVGASGITAAVIIRQKAKRQESSKEPHIITKPNQVYEMTLIRNPGAAVMEDPVYATVPAC</sequence>